<feature type="domain" description="DUF58" evidence="1">
    <location>
        <begin position="258"/>
        <end position="375"/>
    </location>
</feature>
<reference evidence="2 3" key="1">
    <citation type="submission" date="2018-06" db="EMBL/GenBank/DDBJ databases">
        <title>Lujinxingia sediminis gen. nov. sp. nov., a new facultative anaerobic member of the class Deltaproteobacteria, and proposal of Lujinxingaceae fam. nov.</title>
        <authorList>
            <person name="Guo L.-Y."/>
            <person name="Li C.-M."/>
            <person name="Wang S."/>
            <person name="Du Z.-J."/>
        </authorList>
    </citation>
    <scope>NUCLEOTIDE SEQUENCE [LARGE SCALE GENOMIC DNA]</scope>
    <source>
        <strain evidence="2 3">FA350</strain>
    </source>
</reference>
<gene>
    <name evidence="2" type="ORF">DN745_10115</name>
</gene>
<accession>A0A2Z4FLX5</accession>
<keyword evidence="3" id="KW-1185">Reference proteome</keyword>
<dbReference type="OrthoDB" id="9778037at2"/>
<sequence>MKSFPLKTPQNKDSSFGARWRRWTRPPRRLSFTTAGKYFVLITIGIGFGAINTGDNLLFLLLGMMLSLILASGILSETVIRRLHAQRNPPHRVFADSNAPGTFRVTNPAGWPSLSIEVAERSATGLKGPLAGRKIGPQHIPWWKFWRRKKRKSKDAESPRTDAAIAQAYTMRVEARDRQDLPTRYIFPARGRYELPGLDIITRFPFGLFEKRRELDEAAQITVYPAASEAREWLSDIHAHFGDITRHKRGSGEDFFGLRDYQPGEDQRLIHWKATARRGEVVVRETESTEQRSVELFLLNTTGLPAQQRHTVNADFEVGIQRTFGLIQTLLQAGWRVGLRTLDAHLPASSASNHFERMLETLALIDLRDGHATSPVGSRAAGAKSGATGRPKDAQILIGLEGPTSLIAADFDLVLAVEKGAVSTVLPNHAAKPEDALPMNSAQSKAEEAA</sequence>
<dbReference type="PANTHER" id="PTHR34351">
    <property type="entry name" value="SLR1927 PROTEIN-RELATED"/>
    <property type="match status" value="1"/>
</dbReference>
<dbReference type="KEGG" id="bsed:DN745_10115"/>
<dbReference type="Pfam" id="PF01882">
    <property type="entry name" value="DUF58"/>
    <property type="match status" value="1"/>
</dbReference>
<dbReference type="PANTHER" id="PTHR34351:SF1">
    <property type="entry name" value="SLR1927 PROTEIN"/>
    <property type="match status" value="1"/>
</dbReference>
<dbReference type="Proteomes" id="UP000249799">
    <property type="component" value="Chromosome"/>
</dbReference>
<dbReference type="EMBL" id="CP030032">
    <property type="protein sequence ID" value="AWV89674.1"/>
    <property type="molecule type" value="Genomic_DNA"/>
</dbReference>
<name>A0A2Z4FLX5_9DELT</name>
<dbReference type="AlphaFoldDB" id="A0A2Z4FLX5"/>
<dbReference type="RefSeq" id="WP_111334530.1">
    <property type="nucleotide sequence ID" value="NZ_CP030032.1"/>
</dbReference>
<dbReference type="InterPro" id="IPR002881">
    <property type="entry name" value="DUF58"/>
</dbReference>
<organism evidence="2 3">
    <name type="scientific">Bradymonas sediminis</name>
    <dbReference type="NCBI Taxonomy" id="1548548"/>
    <lineage>
        <taxon>Bacteria</taxon>
        <taxon>Deltaproteobacteria</taxon>
        <taxon>Bradymonadales</taxon>
        <taxon>Bradymonadaceae</taxon>
        <taxon>Bradymonas</taxon>
    </lineage>
</organism>
<evidence type="ECO:0000313" key="2">
    <source>
        <dbReference type="EMBL" id="AWV89674.1"/>
    </source>
</evidence>
<evidence type="ECO:0000259" key="1">
    <source>
        <dbReference type="Pfam" id="PF01882"/>
    </source>
</evidence>
<protein>
    <recommendedName>
        <fullName evidence="1">DUF58 domain-containing protein</fullName>
    </recommendedName>
</protein>
<evidence type="ECO:0000313" key="3">
    <source>
        <dbReference type="Proteomes" id="UP000249799"/>
    </source>
</evidence>
<proteinExistence type="predicted"/>